<dbReference type="FunFam" id="3.30.200.20:FF:000228">
    <property type="entry name" value="Serine/threonine-protein kinase BIK1"/>
    <property type="match status" value="1"/>
</dbReference>
<dbReference type="AlphaFoldDB" id="A0AA88A8R8"/>
<feature type="compositionally biased region" description="Basic and acidic residues" evidence="14">
    <location>
        <begin position="342"/>
        <end position="354"/>
    </location>
</feature>
<feature type="region of interest" description="Disordered" evidence="14">
    <location>
        <begin position="342"/>
        <end position="393"/>
    </location>
</feature>
<dbReference type="FunFam" id="1.10.510.10:FF:000032">
    <property type="entry name" value="Serine/threonine-protein kinase PBS1"/>
    <property type="match status" value="1"/>
</dbReference>
<dbReference type="PROSITE" id="PS00108">
    <property type="entry name" value="PROTEIN_KINASE_ST"/>
    <property type="match status" value="1"/>
</dbReference>
<proteinExistence type="inferred from homology"/>
<dbReference type="EC" id="2.7.11.1" evidence="3"/>
<protein>
    <recommendedName>
        <fullName evidence="3">non-specific serine/threonine protein kinase</fullName>
        <ecNumber evidence="3">2.7.11.1</ecNumber>
    </recommendedName>
</protein>
<dbReference type="InterPro" id="IPR011009">
    <property type="entry name" value="Kinase-like_dom_sf"/>
</dbReference>
<dbReference type="GO" id="GO:0005524">
    <property type="term" value="F:ATP binding"/>
    <property type="evidence" value="ECO:0007669"/>
    <property type="project" value="UniProtKB-UniRule"/>
</dbReference>
<evidence type="ECO:0000256" key="2">
    <source>
        <dbReference type="ARBA" id="ARBA00008684"/>
    </source>
</evidence>
<evidence type="ECO:0000256" key="10">
    <source>
        <dbReference type="ARBA" id="ARBA00023136"/>
    </source>
</evidence>
<dbReference type="InterPro" id="IPR001245">
    <property type="entry name" value="Ser-Thr/Tyr_kinase_cat_dom"/>
</dbReference>
<feature type="domain" description="Protein kinase" evidence="15">
    <location>
        <begin position="59"/>
        <end position="342"/>
    </location>
</feature>
<dbReference type="PROSITE" id="PS50011">
    <property type="entry name" value="PROTEIN_KINASE_DOM"/>
    <property type="match status" value="1"/>
</dbReference>
<dbReference type="Proteomes" id="UP001187192">
    <property type="component" value="Unassembled WGS sequence"/>
</dbReference>
<dbReference type="Pfam" id="PF07714">
    <property type="entry name" value="PK_Tyr_Ser-Thr"/>
    <property type="match status" value="1"/>
</dbReference>
<dbReference type="InterPro" id="IPR000719">
    <property type="entry name" value="Prot_kinase_dom"/>
</dbReference>
<dbReference type="Gene3D" id="3.30.200.20">
    <property type="entry name" value="Phosphorylase Kinase, domain 1"/>
    <property type="match status" value="1"/>
</dbReference>
<dbReference type="InterPro" id="IPR017441">
    <property type="entry name" value="Protein_kinase_ATP_BS"/>
</dbReference>
<dbReference type="PANTHER" id="PTHR45621">
    <property type="entry name" value="OS01G0588500 PROTEIN-RELATED"/>
    <property type="match status" value="1"/>
</dbReference>
<keyword evidence="4" id="KW-1003">Cell membrane</keyword>
<dbReference type="SUPFAM" id="SSF56112">
    <property type="entry name" value="Protein kinase-like (PK-like)"/>
    <property type="match status" value="1"/>
</dbReference>
<dbReference type="GO" id="GO:0004674">
    <property type="term" value="F:protein serine/threonine kinase activity"/>
    <property type="evidence" value="ECO:0007669"/>
    <property type="project" value="UniProtKB-KW"/>
</dbReference>
<evidence type="ECO:0000256" key="5">
    <source>
        <dbReference type="ARBA" id="ARBA00022527"/>
    </source>
</evidence>
<keyword evidence="5 13" id="KW-0723">Serine/threonine-protein kinase</keyword>
<evidence type="ECO:0000256" key="7">
    <source>
        <dbReference type="ARBA" id="ARBA00022741"/>
    </source>
</evidence>
<dbReference type="Gene3D" id="1.10.510.10">
    <property type="entry name" value="Transferase(Phosphotransferase) domain 1"/>
    <property type="match status" value="1"/>
</dbReference>
<evidence type="ECO:0000256" key="4">
    <source>
        <dbReference type="ARBA" id="ARBA00022475"/>
    </source>
</evidence>
<organism evidence="16 17">
    <name type="scientific">Ficus carica</name>
    <name type="common">Common fig</name>
    <dbReference type="NCBI Taxonomy" id="3494"/>
    <lineage>
        <taxon>Eukaryota</taxon>
        <taxon>Viridiplantae</taxon>
        <taxon>Streptophyta</taxon>
        <taxon>Embryophyta</taxon>
        <taxon>Tracheophyta</taxon>
        <taxon>Spermatophyta</taxon>
        <taxon>Magnoliopsida</taxon>
        <taxon>eudicotyledons</taxon>
        <taxon>Gunneridae</taxon>
        <taxon>Pentapetalae</taxon>
        <taxon>rosids</taxon>
        <taxon>fabids</taxon>
        <taxon>Rosales</taxon>
        <taxon>Moraceae</taxon>
        <taxon>Ficeae</taxon>
        <taxon>Ficus</taxon>
    </lineage>
</organism>
<evidence type="ECO:0000256" key="13">
    <source>
        <dbReference type="RuleBase" id="RU000304"/>
    </source>
</evidence>
<comment type="caution">
    <text evidence="16">The sequence shown here is derived from an EMBL/GenBank/DDBJ whole genome shotgun (WGS) entry which is preliminary data.</text>
</comment>
<dbReference type="InterPro" id="IPR050823">
    <property type="entry name" value="Plant_Ser_Thr_Prot_Kinase"/>
</dbReference>
<evidence type="ECO:0000256" key="14">
    <source>
        <dbReference type="SAM" id="MobiDB-lite"/>
    </source>
</evidence>
<name>A0AA88A8R8_FICCA</name>
<comment type="similarity">
    <text evidence="2">Belongs to the protein kinase superfamily. Ser/Thr protein kinase family.</text>
</comment>
<dbReference type="InterPro" id="IPR008271">
    <property type="entry name" value="Ser/Thr_kinase_AS"/>
</dbReference>
<evidence type="ECO:0000256" key="9">
    <source>
        <dbReference type="ARBA" id="ARBA00022840"/>
    </source>
</evidence>
<keyword evidence="10" id="KW-0472">Membrane</keyword>
<evidence type="ECO:0000313" key="16">
    <source>
        <dbReference type="EMBL" id="GMN50103.1"/>
    </source>
</evidence>
<feature type="binding site" evidence="12">
    <location>
        <position position="96"/>
    </location>
    <ligand>
        <name>ATP</name>
        <dbReference type="ChEBI" id="CHEBI:30616"/>
    </ligand>
</feature>
<keyword evidence="17" id="KW-1185">Reference proteome</keyword>
<evidence type="ECO:0000256" key="12">
    <source>
        <dbReference type="PROSITE-ProRule" id="PRU10141"/>
    </source>
</evidence>
<gene>
    <name evidence="16" type="ORF">TIFTF001_019268</name>
</gene>
<evidence type="ECO:0000256" key="6">
    <source>
        <dbReference type="ARBA" id="ARBA00022679"/>
    </source>
</evidence>
<keyword evidence="8" id="KW-0418">Kinase</keyword>
<evidence type="ECO:0000256" key="11">
    <source>
        <dbReference type="ARBA" id="ARBA00054261"/>
    </source>
</evidence>
<evidence type="ECO:0000256" key="1">
    <source>
        <dbReference type="ARBA" id="ARBA00004236"/>
    </source>
</evidence>
<dbReference type="PROSITE" id="PS00107">
    <property type="entry name" value="PROTEIN_KINASE_ATP"/>
    <property type="match status" value="1"/>
</dbReference>
<dbReference type="CDD" id="cd14066">
    <property type="entry name" value="STKc_IRAK"/>
    <property type="match status" value="1"/>
</dbReference>
<comment type="function">
    <text evidence="11">May be involved in plant defense signaling.</text>
</comment>
<evidence type="ECO:0000256" key="3">
    <source>
        <dbReference type="ARBA" id="ARBA00012513"/>
    </source>
</evidence>
<comment type="subcellular location">
    <subcellularLocation>
        <location evidence="1">Cell membrane</location>
    </subcellularLocation>
</comment>
<evidence type="ECO:0000313" key="17">
    <source>
        <dbReference type="Proteomes" id="UP001187192"/>
    </source>
</evidence>
<accession>A0AA88A8R8</accession>
<keyword evidence="6" id="KW-0808">Transferase</keyword>
<evidence type="ECO:0000256" key="8">
    <source>
        <dbReference type="ARBA" id="ARBA00022777"/>
    </source>
</evidence>
<reference evidence="16" key="1">
    <citation type="submission" date="2023-07" db="EMBL/GenBank/DDBJ databases">
        <title>draft genome sequence of fig (Ficus carica).</title>
        <authorList>
            <person name="Takahashi T."/>
            <person name="Nishimura K."/>
        </authorList>
    </citation>
    <scope>NUCLEOTIDE SEQUENCE</scope>
</reference>
<keyword evidence="9 12" id="KW-0067">ATP-binding</keyword>
<sequence length="393" mass="43921">MTRSFKTTSNTTSSGSNLSRNSRFSVASFDENYPNGQILPTPNLRVFSFAELKTAAKNFRADTVLGEGGFGKVYKGWLDDKGSGKSGSSTVIAVKKLNSESLQGFEEWQSEVNFLGRLSHPNLVKLMGYCWEDKELLLVYEFMQKGSLENHLFGRGSVVQPLSWQLRLKISIGAARGLAFLHTSEKQVIYRDFKASNILLDGSYTAKISDFGLAKMGPSASQSHVTTRVMGTYGYAAPEYVATGHLYVKSDVYGFGVVLVEILTGLRALDPNRPSGRLNLVDWIKPYLSDKRKLKNIMDSRLEGKYPSKAALGIAHLALRCIESEHKHRPSMKEVVEILERIEASDEKPREPRSRSTHPTSVHRQGLQPLHHRSPLHPRGDEGRAYQHSPRVR</sequence>
<keyword evidence="7 12" id="KW-0547">Nucleotide-binding</keyword>
<dbReference type="GO" id="GO:0005886">
    <property type="term" value="C:plasma membrane"/>
    <property type="evidence" value="ECO:0007669"/>
    <property type="project" value="UniProtKB-SubCell"/>
</dbReference>
<evidence type="ECO:0000259" key="15">
    <source>
        <dbReference type="PROSITE" id="PS50011"/>
    </source>
</evidence>
<dbReference type="EMBL" id="BTGU01000033">
    <property type="protein sequence ID" value="GMN50103.1"/>
    <property type="molecule type" value="Genomic_DNA"/>
</dbReference>